<organism evidence="2 3">
    <name type="scientific">Cuscuta europaea</name>
    <name type="common">European dodder</name>
    <dbReference type="NCBI Taxonomy" id="41803"/>
    <lineage>
        <taxon>Eukaryota</taxon>
        <taxon>Viridiplantae</taxon>
        <taxon>Streptophyta</taxon>
        <taxon>Embryophyta</taxon>
        <taxon>Tracheophyta</taxon>
        <taxon>Spermatophyta</taxon>
        <taxon>Magnoliopsida</taxon>
        <taxon>eudicotyledons</taxon>
        <taxon>Gunneridae</taxon>
        <taxon>Pentapetalae</taxon>
        <taxon>asterids</taxon>
        <taxon>lamiids</taxon>
        <taxon>Solanales</taxon>
        <taxon>Convolvulaceae</taxon>
        <taxon>Cuscuteae</taxon>
        <taxon>Cuscuta</taxon>
        <taxon>Cuscuta subgen. Cuscuta</taxon>
    </lineage>
</organism>
<gene>
    <name evidence="2" type="ORF">CEURO_LOCUS18063</name>
</gene>
<accession>A0A9P0ZR53</accession>
<keyword evidence="1" id="KW-1133">Transmembrane helix</keyword>
<protein>
    <submittedName>
        <fullName evidence="2">Uncharacterized protein</fullName>
    </submittedName>
</protein>
<dbReference type="OrthoDB" id="1906668at2759"/>
<reference evidence="2" key="1">
    <citation type="submission" date="2022-07" db="EMBL/GenBank/DDBJ databases">
        <authorList>
            <person name="Macas J."/>
            <person name="Novak P."/>
            <person name="Neumann P."/>
        </authorList>
    </citation>
    <scope>NUCLEOTIDE SEQUENCE</scope>
</reference>
<feature type="transmembrane region" description="Helical" evidence="1">
    <location>
        <begin position="50"/>
        <end position="67"/>
    </location>
</feature>
<evidence type="ECO:0000313" key="2">
    <source>
        <dbReference type="EMBL" id="CAH9108299.1"/>
    </source>
</evidence>
<name>A0A9P0ZR53_CUSEU</name>
<dbReference type="AlphaFoldDB" id="A0A9P0ZR53"/>
<evidence type="ECO:0000313" key="3">
    <source>
        <dbReference type="Proteomes" id="UP001152484"/>
    </source>
</evidence>
<keyword evidence="1" id="KW-0472">Membrane</keyword>
<dbReference type="Proteomes" id="UP001152484">
    <property type="component" value="Unassembled WGS sequence"/>
</dbReference>
<evidence type="ECO:0000256" key="1">
    <source>
        <dbReference type="SAM" id="Phobius"/>
    </source>
</evidence>
<comment type="caution">
    <text evidence="2">The sequence shown here is derived from an EMBL/GenBank/DDBJ whole genome shotgun (WGS) entry which is preliminary data.</text>
</comment>
<keyword evidence="3" id="KW-1185">Reference proteome</keyword>
<dbReference type="EMBL" id="CAMAPE010000051">
    <property type="protein sequence ID" value="CAH9108299.1"/>
    <property type="molecule type" value="Genomic_DNA"/>
</dbReference>
<proteinExistence type="predicted"/>
<sequence>MSSLPLQPLYYPYDNVPILPSDNNYTVPSLSTASPPSGWSLSNIGSFRKAYLVVGVILVLSFLSCIANRMCTKRSITPVSNEGMNNLELGKDEAVNHQPTFMHAV</sequence>
<keyword evidence="1" id="KW-0812">Transmembrane</keyword>